<comment type="caution">
    <text evidence="2">The sequence shown here is derived from an EMBL/GenBank/DDBJ whole genome shotgun (WGS) entry which is preliminary data.</text>
</comment>
<dbReference type="PATRIC" id="fig|1227456.3.peg.828"/>
<dbReference type="EMBL" id="AOME01000015">
    <property type="protein sequence ID" value="EMA55195.1"/>
    <property type="molecule type" value="Genomic_DNA"/>
</dbReference>
<evidence type="ECO:0000313" key="2">
    <source>
        <dbReference type="EMBL" id="EMA55195.1"/>
    </source>
</evidence>
<proteinExistence type="predicted"/>
<keyword evidence="3" id="KW-1185">Reference proteome</keyword>
<gene>
    <name evidence="2" type="ORF">C450_03992</name>
</gene>
<evidence type="ECO:0000313" key="3">
    <source>
        <dbReference type="Proteomes" id="UP000011625"/>
    </source>
</evidence>
<protein>
    <submittedName>
        <fullName evidence="2">Uncharacterized protein</fullName>
    </submittedName>
</protein>
<evidence type="ECO:0000256" key="1">
    <source>
        <dbReference type="SAM" id="MobiDB-lite"/>
    </source>
</evidence>
<sequence>MAFRSPGGQWAIVGSGIWMADIGEFWNGWSGTVGQGTIGRRASVTVRLGVDDGYTYWIRQGRGPRSRDRAAFGPERGRDASDRGRDTSESDPKRRFVSRDARSG</sequence>
<reference evidence="2 3" key="1">
    <citation type="journal article" date="2014" name="PLoS Genet.">
        <title>Phylogenetically driven sequencing of extremely halophilic archaea reveals strategies for static and dynamic osmo-response.</title>
        <authorList>
            <person name="Becker E.A."/>
            <person name="Seitzer P.M."/>
            <person name="Tritt A."/>
            <person name="Larsen D."/>
            <person name="Krusor M."/>
            <person name="Yao A.I."/>
            <person name="Wu D."/>
            <person name="Madern D."/>
            <person name="Eisen J.A."/>
            <person name="Darling A.E."/>
            <person name="Facciotti M.T."/>
        </authorList>
    </citation>
    <scope>NUCLEOTIDE SEQUENCE [LARGE SCALE GENOMIC DNA]</scope>
    <source>
        <strain evidence="2 3">DSM 8989</strain>
    </source>
</reference>
<dbReference type="AlphaFoldDB" id="M0NES5"/>
<feature type="region of interest" description="Disordered" evidence="1">
    <location>
        <begin position="62"/>
        <end position="104"/>
    </location>
</feature>
<accession>M0NES5</accession>
<dbReference type="Proteomes" id="UP000011625">
    <property type="component" value="Unassembled WGS sequence"/>
</dbReference>
<organism evidence="2 3">
    <name type="scientific">Halococcus salifodinae DSM 8989</name>
    <dbReference type="NCBI Taxonomy" id="1227456"/>
    <lineage>
        <taxon>Archaea</taxon>
        <taxon>Methanobacteriati</taxon>
        <taxon>Methanobacteriota</taxon>
        <taxon>Stenosarchaea group</taxon>
        <taxon>Halobacteria</taxon>
        <taxon>Halobacteriales</taxon>
        <taxon>Halococcaceae</taxon>
        <taxon>Halococcus</taxon>
    </lineage>
</organism>
<name>M0NES5_9EURY</name>
<feature type="compositionally biased region" description="Basic and acidic residues" evidence="1">
    <location>
        <begin position="65"/>
        <end position="104"/>
    </location>
</feature>